<dbReference type="Proteomes" id="UP000194457">
    <property type="component" value="Chromosome"/>
</dbReference>
<dbReference type="EMBL" id="CP021358">
    <property type="protein sequence ID" value="ART64610.1"/>
    <property type="molecule type" value="Genomic_DNA"/>
</dbReference>
<protein>
    <recommendedName>
        <fullName evidence="3">SIMPL domain-containing protein</fullName>
    </recommendedName>
</protein>
<sequence>MPESGGNTMHIRSALVLGSFLAVGMIWGGSYIGKAAETWRDAGRSVTVKGLSEREVPADMALWPLHYTVTANDLDALQRELTTQSTRIRDFLTRSGFDASSITVTSPQVTDRFANLYGADRPDERYQGEATVLLRTPKVEGVKQAMPRTGELVSEGVVLSPNYDYRTEFLFTGLDALKPEMIGEATADARSAAQQFARDADSHVGTIKNASQGYFSIEDLDSYTPDIKRIRVVTTIDYTLEK</sequence>
<dbReference type="OrthoDB" id="9806540at2"/>
<proteinExistence type="predicted"/>
<dbReference type="InterPro" id="IPR007497">
    <property type="entry name" value="SIMPL/DUF541"/>
</dbReference>
<evidence type="ECO:0000313" key="1">
    <source>
        <dbReference type="EMBL" id="ART64610.1"/>
    </source>
</evidence>
<dbReference type="InterPro" id="IPR052022">
    <property type="entry name" value="26kDa_periplasmic_antigen"/>
</dbReference>
<reference evidence="1 2" key="1">
    <citation type="submission" date="2017-05" db="EMBL/GenBank/DDBJ databases">
        <authorList>
            <person name="Song R."/>
            <person name="Chenine A.L."/>
            <person name="Ruprecht R.M."/>
        </authorList>
    </citation>
    <scope>NUCLEOTIDE SEQUENCE [LARGE SCALE GENOMIC DNA]</scope>
    <source>
        <strain evidence="1">SW32</strain>
    </source>
</reference>
<dbReference type="PIRSF" id="PIRSF029033">
    <property type="entry name" value="UCP029033"/>
    <property type="match status" value="1"/>
</dbReference>
<dbReference type="Pfam" id="PF04402">
    <property type="entry name" value="SIMPL"/>
    <property type="match status" value="1"/>
</dbReference>
<evidence type="ECO:0000313" key="2">
    <source>
        <dbReference type="Proteomes" id="UP000194457"/>
    </source>
</evidence>
<dbReference type="PANTHER" id="PTHR34387">
    <property type="entry name" value="SLR1258 PROTEIN"/>
    <property type="match status" value="1"/>
</dbReference>
<evidence type="ECO:0008006" key="3">
    <source>
        <dbReference type="Google" id="ProtNLM"/>
    </source>
</evidence>
<keyword evidence="2" id="KW-1185">Reference proteome</keyword>
<gene>
    <name evidence="1" type="ORF">B9H00_06000</name>
</gene>
<organism evidence="1 2">
    <name type="scientific">Kushneria marisflavi</name>
    <dbReference type="NCBI Taxonomy" id="157779"/>
    <lineage>
        <taxon>Bacteria</taxon>
        <taxon>Pseudomonadati</taxon>
        <taxon>Pseudomonadota</taxon>
        <taxon>Gammaproteobacteria</taxon>
        <taxon>Oceanospirillales</taxon>
        <taxon>Halomonadaceae</taxon>
        <taxon>Kushneria</taxon>
    </lineage>
</organism>
<dbReference type="KEGG" id="kma:B9H00_06000"/>
<dbReference type="InterPro" id="IPR016907">
    <property type="entry name" value="UCP029033"/>
</dbReference>
<accession>A0A240UUC1</accession>
<name>A0A240UUC1_9GAMM</name>
<dbReference type="AlphaFoldDB" id="A0A240UUC1"/>
<dbReference type="PANTHER" id="PTHR34387:SF2">
    <property type="entry name" value="SLR1258 PROTEIN"/>
    <property type="match status" value="1"/>
</dbReference>
<dbReference type="GO" id="GO:0006974">
    <property type="term" value="P:DNA damage response"/>
    <property type="evidence" value="ECO:0007669"/>
    <property type="project" value="TreeGrafter"/>
</dbReference>